<evidence type="ECO:0000256" key="10">
    <source>
        <dbReference type="ARBA" id="ARBA00049252"/>
    </source>
</evidence>
<dbReference type="InterPro" id="IPR050202">
    <property type="entry name" value="Cyt/Deoxycyt_deaminase"/>
</dbReference>
<evidence type="ECO:0000256" key="6">
    <source>
        <dbReference type="ARBA" id="ARBA00022723"/>
    </source>
</evidence>
<dbReference type="GO" id="GO:0004126">
    <property type="term" value="F:cytidine deaminase activity"/>
    <property type="evidence" value="ECO:0007669"/>
    <property type="project" value="UniProtKB-EC"/>
</dbReference>
<dbReference type="Gene3D" id="3.40.140.10">
    <property type="entry name" value="Cytidine Deaminase, domain 2"/>
    <property type="match status" value="1"/>
</dbReference>
<evidence type="ECO:0000256" key="2">
    <source>
        <dbReference type="ARBA" id="ARBA00003949"/>
    </source>
</evidence>
<comment type="cofactor">
    <cofactor evidence="1 12">
        <name>Zn(2+)</name>
        <dbReference type="ChEBI" id="CHEBI:29105"/>
    </cofactor>
</comment>
<keyword evidence="7 12" id="KW-0378">Hydrolase</keyword>
<evidence type="ECO:0000256" key="3">
    <source>
        <dbReference type="ARBA" id="ARBA00006576"/>
    </source>
</evidence>
<sequence>MKEANNKLIDSNNWFELTKQAKQAYKKAYAPYSKFHVGSAALTTTNKIVQGCNVENASYGLTVCAERNCIAQGVISHEDTGAVEFVGLVVYTEQEQLTPPCGACRQVISEFFPQSAQIMAVNHLDQKQIWSVEELLPDAFTPYNLSNKTEKLDNEPL</sequence>
<evidence type="ECO:0000256" key="11">
    <source>
        <dbReference type="ARBA" id="ARBA00049558"/>
    </source>
</evidence>
<protein>
    <recommendedName>
        <fullName evidence="5 12">Cytidine deaminase</fullName>
        <ecNumber evidence="4 12">3.5.4.5</ecNumber>
    </recommendedName>
    <alternativeName>
        <fullName evidence="9 12">Cytidine aminohydrolase</fullName>
    </alternativeName>
</protein>
<dbReference type="InterPro" id="IPR006262">
    <property type="entry name" value="Cyt_deam_tetra"/>
</dbReference>
<keyword evidence="8 12" id="KW-0862">Zinc</keyword>
<keyword evidence="15" id="KW-1185">Reference proteome</keyword>
<dbReference type="SUPFAM" id="SSF53927">
    <property type="entry name" value="Cytidine deaminase-like"/>
    <property type="match status" value="1"/>
</dbReference>
<dbReference type="RefSeq" id="WP_242286924.1">
    <property type="nucleotide sequence ID" value="NZ_JAKKSL010000002.1"/>
</dbReference>
<gene>
    <name evidence="14" type="ORF">L3081_15210</name>
</gene>
<comment type="similarity">
    <text evidence="3 12">Belongs to the cytidine and deoxycytidylate deaminase family.</text>
</comment>
<keyword evidence="6 12" id="KW-0479">Metal-binding</keyword>
<organism evidence="14 15">
    <name type="scientific">Colwellia maritima</name>
    <dbReference type="NCBI Taxonomy" id="2912588"/>
    <lineage>
        <taxon>Bacteria</taxon>
        <taxon>Pseudomonadati</taxon>
        <taxon>Pseudomonadota</taxon>
        <taxon>Gammaproteobacteria</taxon>
        <taxon>Alteromonadales</taxon>
        <taxon>Colwelliaceae</taxon>
        <taxon>Colwellia</taxon>
    </lineage>
</organism>
<dbReference type="InterPro" id="IPR002125">
    <property type="entry name" value="CMP_dCMP_dom"/>
</dbReference>
<dbReference type="PROSITE" id="PS51747">
    <property type="entry name" value="CYT_DCMP_DEAMINASES_2"/>
    <property type="match status" value="1"/>
</dbReference>
<evidence type="ECO:0000256" key="5">
    <source>
        <dbReference type="ARBA" id="ARBA00018266"/>
    </source>
</evidence>
<evidence type="ECO:0000256" key="7">
    <source>
        <dbReference type="ARBA" id="ARBA00022801"/>
    </source>
</evidence>
<reference evidence="14" key="1">
    <citation type="submission" date="2022-01" db="EMBL/GenBank/DDBJ databases">
        <title>Colwellia maritima, isolated from seawater.</title>
        <authorList>
            <person name="Kristyanto S."/>
            <person name="Jung J."/>
            <person name="Jeon C.O."/>
        </authorList>
    </citation>
    <scope>NUCLEOTIDE SEQUENCE</scope>
    <source>
        <strain evidence="14">MSW7</strain>
    </source>
</reference>
<name>A0ABS9X2M3_9GAMM</name>
<comment type="catalytic activity">
    <reaction evidence="11 12">
        <text>cytidine + H2O + H(+) = uridine + NH4(+)</text>
        <dbReference type="Rhea" id="RHEA:16069"/>
        <dbReference type="ChEBI" id="CHEBI:15377"/>
        <dbReference type="ChEBI" id="CHEBI:15378"/>
        <dbReference type="ChEBI" id="CHEBI:16704"/>
        <dbReference type="ChEBI" id="CHEBI:17562"/>
        <dbReference type="ChEBI" id="CHEBI:28938"/>
        <dbReference type="EC" id="3.5.4.5"/>
    </reaction>
</comment>
<dbReference type="PANTHER" id="PTHR11644">
    <property type="entry name" value="CYTIDINE DEAMINASE"/>
    <property type="match status" value="1"/>
</dbReference>
<dbReference type="Pfam" id="PF00383">
    <property type="entry name" value="dCMP_cyt_deam_1"/>
    <property type="match status" value="1"/>
</dbReference>
<feature type="domain" description="CMP/dCMP-type deaminase" evidence="13">
    <location>
        <begin position="12"/>
        <end position="143"/>
    </location>
</feature>
<dbReference type="CDD" id="cd01283">
    <property type="entry name" value="cytidine_deaminase"/>
    <property type="match status" value="1"/>
</dbReference>
<dbReference type="EC" id="3.5.4.5" evidence="4 12"/>
<evidence type="ECO:0000256" key="9">
    <source>
        <dbReference type="ARBA" id="ARBA00032005"/>
    </source>
</evidence>
<dbReference type="NCBIfam" id="NF004064">
    <property type="entry name" value="PRK05578.1"/>
    <property type="match status" value="1"/>
</dbReference>
<dbReference type="EMBL" id="JAKKSL010000002">
    <property type="protein sequence ID" value="MCI2284493.1"/>
    <property type="molecule type" value="Genomic_DNA"/>
</dbReference>
<evidence type="ECO:0000313" key="15">
    <source>
        <dbReference type="Proteomes" id="UP001139646"/>
    </source>
</evidence>
<accession>A0ABS9X2M3</accession>
<dbReference type="InterPro" id="IPR016193">
    <property type="entry name" value="Cytidine_deaminase-like"/>
</dbReference>
<evidence type="ECO:0000256" key="8">
    <source>
        <dbReference type="ARBA" id="ARBA00022833"/>
    </source>
</evidence>
<evidence type="ECO:0000256" key="4">
    <source>
        <dbReference type="ARBA" id="ARBA00012783"/>
    </source>
</evidence>
<evidence type="ECO:0000256" key="1">
    <source>
        <dbReference type="ARBA" id="ARBA00001947"/>
    </source>
</evidence>
<proteinExistence type="inferred from homology"/>
<evidence type="ECO:0000313" key="14">
    <source>
        <dbReference type="EMBL" id="MCI2284493.1"/>
    </source>
</evidence>
<dbReference type="NCBIfam" id="TIGR01354">
    <property type="entry name" value="cyt_deam_tetra"/>
    <property type="match status" value="1"/>
</dbReference>
<comment type="catalytic activity">
    <reaction evidence="10 12">
        <text>2'-deoxycytidine + H2O + H(+) = 2'-deoxyuridine + NH4(+)</text>
        <dbReference type="Rhea" id="RHEA:13433"/>
        <dbReference type="ChEBI" id="CHEBI:15377"/>
        <dbReference type="ChEBI" id="CHEBI:15378"/>
        <dbReference type="ChEBI" id="CHEBI:15698"/>
        <dbReference type="ChEBI" id="CHEBI:16450"/>
        <dbReference type="ChEBI" id="CHEBI:28938"/>
        <dbReference type="EC" id="3.5.4.5"/>
    </reaction>
</comment>
<comment type="caution">
    <text evidence="14">The sequence shown here is derived from an EMBL/GenBank/DDBJ whole genome shotgun (WGS) entry which is preliminary data.</text>
</comment>
<dbReference type="PANTHER" id="PTHR11644:SF2">
    <property type="entry name" value="CYTIDINE DEAMINASE"/>
    <property type="match status" value="1"/>
</dbReference>
<comment type="function">
    <text evidence="2 12">This enzyme scavenges exogenous and endogenous cytidine and 2'-deoxycytidine for UMP synthesis.</text>
</comment>
<evidence type="ECO:0000256" key="12">
    <source>
        <dbReference type="RuleBase" id="RU364006"/>
    </source>
</evidence>
<dbReference type="Proteomes" id="UP001139646">
    <property type="component" value="Unassembled WGS sequence"/>
</dbReference>
<evidence type="ECO:0000259" key="13">
    <source>
        <dbReference type="PROSITE" id="PS51747"/>
    </source>
</evidence>